<feature type="domain" description="GH18" evidence="6">
    <location>
        <begin position="21"/>
        <end position="360"/>
    </location>
</feature>
<protein>
    <recommendedName>
        <fullName evidence="2">chitinase</fullName>
        <ecNumber evidence="2">3.2.1.14</ecNumber>
    </recommendedName>
</protein>
<dbReference type="GO" id="GO:0008061">
    <property type="term" value="F:chitin binding"/>
    <property type="evidence" value="ECO:0007669"/>
    <property type="project" value="InterPro"/>
</dbReference>
<keyword evidence="3" id="KW-0624">Polysaccharide degradation</keyword>
<dbReference type="OrthoDB" id="9812811at2"/>
<dbReference type="GO" id="GO:0006032">
    <property type="term" value="P:chitin catabolic process"/>
    <property type="evidence" value="ECO:0007669"/>
    <property type="project" value="UniProtKB-KW"/>
</dbReference>
<evidence type="ECO:0000256" key="5">
    <source>
        <dbReference type="SAM" id="SignalP"/>
    </source>
</evidence>
<keyword evidence="3" id="KW-0119">Carbohydrate metabolism</keyword>
<dbReference type="EMBL" id="CP036291">
    <property type="protein sequence ID" value="QDU87366.1"/>
    <property type="molecule type" value="Genomic_DNA"/>
</dbReference>
<dbReference type="InterPro" id="IPR001223">
    <property type="entry name" value="Glyco_hydro18_cat"/>
</dbReference>
<dbReference type="KEGG" id="pnd:Pla175_07250"/>
<keyword evidence="5" id="KW-0732">Signal</keyword>
<proteinExistence type="predicted"/>
<dbReference type="InterPro" id="IPR011583">
    <property type="entry name" value="Chitinase_II/V-like_cat"/>
</dbReference>
<comment type="catalytic activity">
    <reaction evidence="1">
        <text>Random endo-hydrolysis of N-acetyl-beta-D-glucosaminide (1-&gt;4)-beta-linkages in chitin and chitodextrins.</text>
        <dbReference type="EC" id="3.2.1.14"/>
    </reaction>
</comment>
<dbReference type="InterPro" id="IPR017853">
    <property type="entry name" value="GH"/>
</dbReference>
<organism evidence="7 8">
    <name type="scientific">Pirellulimonas nuda</name>
    <dbReference type="NCBI Taxonomy" id="2528009"/>
    <lineage>
        <taxon>Bacteria</taxon>
        <taxon>Pseudomonadati</taxon>
        <taxon>Planctomycetota</taxon>
        <taxon>Planctomycetia</taxon>
        <taxon>Pirellulales</taxon>
        <taxon>Lacipirellulaceae</taxon>
        <taxon>Pirellulimonas</taxon>
    </lineage>
</organism>
<dbReference type="GO" id="GO:0008843">
    <property type="term" value="F:endochitinase activity"/>
    <property type="evidence" value="ECO:0007669"/>
    <property type="project" value="UniProtKB-EC"/>
</dbReference>
<evidence type="ECO:0000256" key="4">
    <source>
        <dbReference type="SAM" id="MobiDB-lite"/>
    </source>
</evidence>
<keyword evidence="8" id="KW-1185">Reference proteome</keyword>
<name>A0A518D7E1_9BACT</name>
<keyword evidence="7" id="KW-0378">Hydrolase</keyword>
<sequence precursor="true">MRYLLFFALGLTSMATATPPRVAVGYLADHSDAPVEGVPWKDLTHVCHAYLQLDGLGMPIASETVPSAELAETAHGRGVKILLTVGAGQTTLGLETITKDPLATTTFARALARRIAEVGYDGVDLAWESPRNKQTREGFTAMLAALRQELDTVSKGRAEPLLLTAQVSPSPFFMKWIDGPKVAPLVDWLNVAAYDMCGPYDRTAAHHAPLFPSPKDPERSWRSVSGAMTRWHEDAGVPKDKLVMGLPMFGRIYPVEAPYQPLDAERRNQHGAYTYTRINELVSSGAPAEWDDPSKAPWLRPTGEPTQVIAYDDRNSIHLKAAWAHDEGYRGYYFWALGQDRMPDGSNWLVRAATKAWPAEQPAPEDPAPTPAVKRPAPSP</sequence>
<dbReference type="Gene3D" id="3.10.50.10">
    <property type="match status" value="1"/>
</dbReference>
<dbReference type="InterPro" id="IPR050314">
    <property type="entry name" value="Glycosyl_Hydrlase_18"/>
</dbReference>
<keyword evidence="3" id="KW-0146">Chitin degradation</keyword>
<evidence type="ECO:0000256" key="1">
    <source>
        <dbReference type="ARBA" id="ARBA00000822"/>
    </source>
</evidence>
<feature type="signal peptide" evidence="5">
    <location>
        <begin position="1"/>
        <end position="17"/>
    </location>
</feature>
<feature type="region of interest" description="Disordered" evidence="4">
    <location>
        <begin position="356"/>
        <end position="380"/>
    </location>
</feature>
<evidence type="ECO:0000259" key="6">
    <source>
        <dbReference type="PROSITE" id="PS51910"/>
    </source>
</evidence>
<dbReference type="Gene3D" id="3.20.20.80">
    <property type="entry name" value="Glycosidases"/>
    <property type="match status" value="1"/>
</dbReference>
<dbReference type="Pfam" id="PF00704">
    <property type="entry name" value="Glyco_hydro_18"/>
    <property type="match status" value="1"/>
</dbReference>
<evidence type="ECO:0000256" key="3">
    <source>
        <dbReference type="ARBA" id="ARBA00023024"/>
    </source>
</evidence>
<accession>A0A518D7E1</accession>
<gene>
    <name evidence="7" type="primary">chiA1</name>
    <name evidence="7" type="ORF">Pla175_07250</name>
</gene>
<dbReference type="SUPFAM" id="SSF51445">
    <property type="entry name" value="(Trans)glycosidases"/>
    <property type="match status" value="1"/>
</dbReference>
<dbReference type="Proteomes" id="UP000317429">
    <property type="component" value="Chromosome"/>
</dbReference>
<dbReference type="PROSITE" id="PS51910">
    <property type="entry name" value="GH18_2"/>
    <property type="match status" value="1"/>
</dbReference>
<evidence type="ECO:0000313" key="7">
    <source>
        <dbReference type="EMBL" id="QDU87366.1"/>
    </source>
</evidence>
<evidence type="ECO:0000256" key="2">
    <source>
        <dbReference type="ARBA" id="ARBA00012729"/>
    </source>
</evidence>
<keyword evidence="7" id="KW-0326">Glycosidase</keyword>
<dbReference type="AlphaFoldDB" id="A0A518D7E1"/>
<dbReference type="PANTHER" id="PTHR11177:SF317">
    <property type="entry name" value="CHITINASE 12-RELATED"/>
    <property type="match status" value="1"/>
</dbReference>
<dbReference type="GO" id="GO:0005975">
    <property type="term" value="P:carbohydrate metabolic process"/>
    <property type="evidence" value="ECO:0007669"/>
    <property type="project" value="InterPro"/>
</dbReference>
<dbReference type="SMART" id="SM00636">
    <property type="entry name" value="Glyco_18"/>
    <property type="match status" value="1"/>
</dbReference>
<dbReference type="EC" id="3.2.1.14" evidence="2"/>
<reference evidence="7 8" key="1">
    <citation type="submission" date="2019-02" db="EMBL/GenBank/DDBJ databases">
        <title>Deep-cultivation of Planctomycetes and their phenomic and genomic characterization uncovers novel biology.</title>
        <authorList>
            <person name="Wiegand S."/>
            <person name="Jogler M."/>
            <person name="Boedeker C."/>
            <person name="Pinto D."/>
            <person name="Vollmers J."/>
            <person name="Rivas-Marin E."/>
            <person name="Kohn T."/>
            <person name="Peeters S.H."/>
            <person name="Heuer A."/>
            <person name="Rast P."/>
            <person name="Oberbeckmann S."/>
            <person name="Bunk B."/>
            <person name="Jeske O."/>
            <person name="Meyerdierks A."/>
            <person name="Storesund J.E."/>
            <person name="Kallscheuer N."/>
            <person name="Luecker S."/>
            <person name="Lage O.M."/>
            <person name="Pohl T."/>
            <person name="Merkel B.J."/>
            <person name="Hornburger P."/>
            <person name="Mueller R.-W."/>
            <person name="Bruemmer F."/>
            <person name="Labrenz M."/>
            <person name="Spormann A.M."/>
            <person name="Op den Camp H."/>
            <person name="Overmann J."/>
            <person name="Amann R."/>
            <person name="Jetten M.S.M."/>
            <person name="Mascher T."/>
            <person name="Medema M.H."/>
            <person name="Devos D.P."/>
            <person name="Kaster A.-K."/>
            <person name="Ovreas L."/>
            <person name="Rohde M."/>
            <person name="Galperin M.Y."/>
            <person name="Jogler C."/>
        </authorList>
    </citation>
    <scope>NUCLEOTIDE SEQUENCE [LARGE SCALE GENOMIC DNA]</scope>
    <source>
        <strain evidence="7 8">Pla175</strain>
    </source>
</reference>
<dbReference type="RefSeq" id="WP_145281331.1">
    <property type="nucleotide sequence ID" value="NZ_CP036291.1"/>
</dbReference>
<feature type="chain" id="PRO_5022117482" description="chitinase" evidence="5">
    <location>
        <begin position="18"/>
        <end position="380"/>
    </location>
</feature>
<dbReference type="InterPro" id="IPR029070">
    <property type="entry name" value="Chitinase_insertion_sf"/>
</dbReference>
<dbReference type="PANTHER" id="PTHR11177">
    <property type="entry name" value="CHITINASE"/>
    <property type="match status" value="1"/>
</dbReference>
<evidence type="ECO:0000313" key="8">
    <source>
        <dbReference type="Proteomes" id="UP000317429"/>
    </source>
</evidence>